<reference evidence="3" key="2">
    <citation type="submission" date="2015-01" db="EMBL/GenBank/DDBJ databases">
        <title>Evolutionary Origins and Diversification of the Mycorrhizal Mutualists.</title>
        <authorList>
            <consortium name="DOE Joint Genome Institute"/>
            <consortium name="Mycorrhizal Genomics Consortium"/>
            <person name="Kohler A."/>
            <person name="Kuo A."/>
            <person name="Nagy L.G."/>
            <person name="Floudas D."/>
            <person name="Copeland A."/>
            <person name="Barry K.W."/>
            <person name="Cichocki N."/>
            <person name="Veneault-Fourrey C."/>
            <person name="LaButti K."/>
            <person name="Lindquist E.A."/>
            <person name="Lipzen A."/>
            <person name="Lundell T."/>
            <person name="Morin E."/>
            <person name="Murat C."/>
            <person name="Riley R."/>
            <person name="Ohm R."/>
            <person name="Sun H."/>
            <person name="Tunlid A."/>
            <person name="Henrissat B."/>
            <person name="Grigoriev I.V."/>
            <person name="Hibbett D.S."/>
            <person name="Martin F."/>
        </authorList>
    </citation>
    <scope>NUCLEOTIDE SEQUENCE [LARGE SCALE GENOMIC DNA]</scope>
    <source>
        <strain evidence="3">MUT 4182</strain>
    </source>
</reference>
<evidence type="ECO:0000313" key="2">
    <source>
        <dbReference type="EMBL" id="KIO16825.1"/>
    </source>
</evidence>
<dbReference type="Gene3D" id="3.30.420.10">
    <property type="entry name" value="Ribonuclease H-like superfamily/Ribonuclease H"/>
    <property type="match status" value="1"/>
</dbReference>
<accession>A0A0C3PQK0</accession>
<evidence type="ECO:0000259" key="1">
    <source>
        <dbReference type="Pfam" id="PF13358"/>
    </source>
</evidence>
<proteinExistence type="predicted"/>
<dbReference type="EMBL" id="KN823478">
    <property type="protein sequence ID" value="KIO16825.1"/>
    <property type="molecule type" value="Genomic_DNA"/>
</dbReference>
<reference evidence="2 3" key="1">
    <citation type="submission" date="2014-04" db="EMBL/GenBank/DDBJ databases">
        <authorList>
            <consortium name="DOE Joint Genome Institute"/>
            <person name="Kuo A."/>
            <person name="Girlanda M."/>
            <person name="Perotto S."/>
            <person name="Kohler A."/>
            <person name="Nagy L.G."/>
            <person name="Floudas D."/>
            <person name="Copeland A."/>
            <person name="Barry K.W."/>
            <person name="Cichocki N."/>
            <person name="Veneault-Fourrey C."/>
            <person name="LaButti K."/>
            <person name="Lindquist E.A."/>
            <person name="Lipzen A."/>
            <person name="Lundell T."/>
            <person name="Morin E."/>
            <person name="Murat C."/>
            <person name="Sun H."/>
            <person name="Tunlid A."/>
            <person name="Henrissat B."/>
            <person name="Grigoriev I.V."/>
            <person name="Hibbett D.S."/>
            <person name="Martin F."/>
            <person name="Nordberg H.P."/>
            <person name="Cantor M.N."/>
            <person name="Hua S.X."/>
        </authorList>
    </citation>
    <scope>NUCLEOTIDE SEQUENCE [LARGE SCALE GENOMIC DNA]</scope>
    <source>
        <strain evidence="2 3">MUT 4182</strain>
    </source>
</reference>
<evidence type="ECO:0000313" key="3">
    <source>
        <dbReference type="Proteomes" id="UP000054248"/>
    </source>
</evidence>
<dbReference type="HOGENOM" id="CLU_056788_12_1_1"/>
<dbReference type="Pfam" id="PF13358">
    <property type="entry name" value="DDE_3"/>
    <property type="match status" value="1"/>
</dbReference>
<keyword evidence="3" id="KW-1185">Reference proteome</keyword>
<sequence length="73" mass="8297">MRLLYLPPYSPDLNPIEEAFSSIKAWIRWNHNYVLGEMTGEAICDPYHVLGEGVFSVTAEKAAGWYRDCGYLA</sequence>
<feature type="domain" description="Tc1-like transposase DDE" evidence="1">
    <location>
        <begin position="2"/>
        <end position="31"/>
    </location>
</feature>
<gene>
    <name evidence="2" type="ORF">M407DRAFT_85552</name>
</gene>
<name>A0A0C3PQK0_9AGAM</name>
<dbReference type="Proteomes" id="UP000054248">
    <property type="component" value="Unassembled WGS sequence"/>
</dbReference>
<dbReference type="AlphaFoldDB" id="A0A0C3PQK0"/>
<dbReference type="OrthoDB" id="2266637at2759"/>
<dbReference type="InterPro" id="IPR036397">
    <property type="entry name" value="RNaseH_sf"/>
</dbReference>
<protein>
    <recommendedName>
        <fullName evidence="1">Tc1-like transposase DDE domain-containing protein</fullName>
    </recommendedName>
</protein>
<organism evidence="2 3">
    <name type="scientific">Tulasnella calospora MUT 4182</name>
    <dbReference type="NCBI Taxonomy" id="1051891"/>
    <lineage>
        <taxon>Eukaryota</taxon>
        <taxon>Fungi</taxon>
        <taxon>Dikarya</taxon>
        <taxon>Basidiomycota</taxon>
        <taxon>Agaricomycotina</taxon>
        <taxon>Agaricomycetes</taxon>
        <taxon>Cantharellales</taxon>
        <taxon>Tulasnellaceae</taxon>
        <taxon>Tulasnella</taxon>
    </lineage>
</organism>
<dbReference type="GO" id="GO:0003676">
    <property type="term" value="F:nucleic acid binding"/>
    <property type="evidence" value="ECO:0007669"/>
    <property type="project" value="InterPro"/>
</dbReference>
<dbReference type="STRING" id="1051891.A0A0C3PQK0"/>
<dbReference type="InterPro" id="IPR038717">
    <property type="entry name" value="Tc1-like_DDE_dom"/>
</dbReference>